<reference evidence="2" key="1">
    <citation type="submission" date="2021-01" db="EMBL/GenBank/DDBJ databases">
        <authorList>
            <person name="Corre E."/>
            <person name="Pelletier E."/>
            <person name="Niang G."/>
            <person name="Scheremetjew M."/>
            <person name="Finn R."/>
            <person name="Kale V."/>
            <person name="Holt S."/>
            <person name="Cochrane G."/>
            <person name="Meng A."/>
            <person name="Brown T."/>
            <person name="Cohen L."/>
        </authorList>
    </citation>
    <scope>NUCLEOTIDE SEQUENCE</scope>
    <source>
        <strain evidence="2">CCMP645</strain>
    </source>
</reference>
<sequence length="415" mass="45443">MNRSQADSQDPSTPSRGKLSEERSLQVVLRNVPLHLSKDEILRSMHVQHTGILEVFRFERSKKGPERMPLQLVRVIGNCPHSMQGLLSSGAILGGVWCPAEAPKTALDSAASRGKVSFDSELLGAALSLCEAEAVLYPLKKPASLQSGQCVFCPHEDRVSRGGWHGVLRSLYAEGTVEHIERLWLQRDKLAEDNFSQSVKAEPGIHQNALSSRFRRKLQAGNYWSVQPHFGPAALALVSENRVIPMLSGQFLQSRLQGRAAMQPPKDILVVCATTAVYRRLAAIEVHQLDCVLEIGCDLGATTALMHARCGKAIGVDLSDSSINIARANHSAACFRQLDIFQHGAFDRMREWGLAMNGCIAFSKVFIDINGNRPREAVAKAVLLVRRELGPSLIVVKSSELHAWVSSARRGAGDP</sequence>
<proteinExistence type="predicted"/>
<name>A0A7S4C0J2_CHRCT</name>
<dbReference type="EMBL" id="HBIZ01056408">
    <property type="protein sequence ID" value="CAE0783116.1"/>
    <property type="molecule type" value="Transcribed_RNA"/>
</dbReference>
<dbReference type="SUPFAM" id="SSF53335">
    <property type="entry name" value="S-adenosyl-L-methionine-dependent methyltransferases"/>
    <property type="match status" value="1"/>
</dbReference>
<accession>A0A7S4C0J2</accession>
<dbReference type="InterPro" id="IPR029063">
    <property type="entry name" value="SAM-dependent_MTases_sf"/>
</dbReference>
<dbReference type="AlphaFoldDB" id="A0A7S4C0J2"/>
<organism evidence="2">
    <name type="scientific">Chrysotila carterae</name>
    <name type="common">Marine alga</name>
    <name type="synonym">Syracosphaera carterae</name>
    <dbReference type="NCBI Taxonomy" id="13221"/>
    <lineage>
        <taxon>Eukaryota</taxon>
        <taxon>Haptista</taxon>
        <taxon>Haptophyta</taxon>
        <taxon>Prymnesiophyceae</taxon>
        <taxon>Isochrysidales</taxon>
        <taxon>Isochrysidaceae</taxon>
        <taxon>Chrysotila</taxon>
    </lineage>
</organism>
<feature type="compositionally biased region" description="Polar residues" evidence="1">
    <location>
        <begin position="1"/>
        <end position="15"/>
    </location>
</feature>
<dbReference type="CDD" id="cd02440">
    <property type="entry name" value="AdoMet_MTases"/>
    <property type="match status" value="1"/>
</dbReference>
<feature type="region of interest" description="Disordered" evidence="1">
    <location>
        <begin position="1"/>
        <end position="22"/>
    </location>
</feature>
<evidence type="ECO:0000313" key="2">
    <source>
        <dbReference type="EMBL" id="CAE0783116.1"/>
    </source>
</evidence>
<gene>
    <name evidence="2" type="ORF">PCAR00345_LOCUS35819</name>
</gene>
<evidence type="ECO:0008006" key="3">
    <source>
        <dbReference type="Google" id="ProtNLM"/>
    </source>
</evidence>
<dbReference type="Gene3D" id="3.40.50.150">
    <property type="entry name" value="Vaccinia Virus protein VP39"/>
    <property type="match status" value="1"/>
</dbReference>
<protein>
    <recommendedName>
        <fullName evidence="3">Methyltransferase domain-containing protein</fullName>
    </recommendedName>
</protein>
<evidence type="ECO:0000256" key="1">
    <source>
        <dbReference type="SAM" id="MobiDB-lite"/>
    </source>
</evidence>